<dbReference type="OrthoDB" id="9803913at2"/>
<evidence type="ECO:0000256" key="4">
    <source>
        <dbReference type="ARBA" id="ARBA00005533"/>
    </source>
</evidence>
<gene>
    <name evidence="12" type="ORF">FDK13_09090</name>
</gene>
<keyword evidence="13" id="KW-1185">Reference proteome</keyword>
<dbReference type="Gene3D" id="3.40.1350.10">
    <property type="match status" value="1"/>
</dbReference>
<feature type="domain" description="VRR-NUC" evidence="11">
    <location>
        <begin position="418"/>
        <end position="530"/>
    </location>
</feature>
<keyword evidence="8" id="KW-0378">Hydrolase</keyword>
<keyword evidence="7" id="KW-0479">Metal-binding</keyword>
<evidence type="ECO:0000256" key="6">
    <source>
        <dbReference type="ARBA" id="ARBA00022722"/>
    </source>
</evidence>
<keyword evidence="9" id="KW-0460">Magnesium</keyword>
<comment type="cofactor">
    <cofactor evidence="2">
        <name>Mn(2+)</name>
        <dbReference type="ChEBI" id="CHEBI:29035"/>
    </cofactor>
</comment>
<reference evidence="12 13" key="1">
    <citation type="submission" date="2019-05" db="EMBL/GenBank/DDBJ databases">
        <title>Dyadobacter AR-3-8 sp. nov., isolated from arctic soil.</title>
        <authorList>
            <person name="Chaudhary D.K."/>
        </authorList>
    </citation>
    <scope>NUCLEOTIDE SEQUENCE [LARGE SCALE GENOMIC DNA]</scope>
    <source>
        <strain evidence="12 13">AR-3-8</strain>
    </source>
</reference>
<evidence type="ECO:0000256" key="9">
    <source>
        <dbReference type="ARBA" id="ARBA00022842"/>
    </source>
</evidence>
<dbReference type="EC" id="3.1.4.1" evidence="5"/>
<evidence type="ECO:0000256" key="2">
    <source>
        <dbReference type="ARBA" id="ARBA00001936"/>
    </source>
</evidence>
<dbReference type="PANTHER" id="PTHR15749">
    <property type="entry name" value="FANCONI-ASSOCIATED NUCLEASE 1"/>
    <property type="match status" value="1"/>
</dbReference>
<proteinExistence type="inferred from homology"/>
<dbReference type="InterPro" id="IPR049125">
    <property type="entry name" value="FAN1-like_WH"/>
</dbReference>
<dbReference type="Pfam" id="PF08774">
    <property type="entry name" value="VRR_NUC"/>
    <property type="match status" value="1"/>
</dbReference>
<evidence type="ECO:0000256" key="3">
    <source>
        <dbReference type="ARBA" id="ARBA00001946"/>
    </source>
</evidence>
<evidence type="ECO:0000256" key="5">
    <source>
        <dbReference type="ARBA" id="ARBA00012029"/>
    </source>
</evidence>
<dbReference type="Proteomes" id="UP000304900">
    <property type="component" value="Unassembled WGS sequence"/>
</dbReference>
<comment type="caution">
    <text evidence="12">The sequence shown here is derived from an EMBL/GenBank/DDBJ whole genome shotgun (WGS) entry which is preliminary data.</text>
</comment>
<dbReference type="GO" id="GO:0036297">
    <property type="term" value="P:interstrand cross-link repair"/>
    <property type="evidence" value="ECO:0007669"/>
    <property type="project" value="InterPro"/>
</dbReference>
<evidence type="ECO:0000259" key="11">
    <source>
        <dbReference type="SMART" id="SM00990"/>
    </source>
</evidence>
<comment type="similarity">
    <text evidence="4">Belongs to the FAN1 family.</text>
</comment>
<dbReference type="InterPro" id="IPR033315">
    <property type="entry name" value="Fan1-like"/>
</dbReference>
<evidence type="ECO:0000313" key="12">
    <source>
        <dbReference type="EMBL" id="TKT92993.1"/>
    </source>
</evidence>
<dbReference type="AlphaFoldDB" id="A0A4V6BJ53"/>
<organism evidence="12 13">
    <name type="scientific">Dyadobacter frigoris</name>
    <dbReference type="NCBI Taxonomy" id="2576211"/>
    <lineage>
        <taxon>Bacteria</taxon>
        <taxon>Pseudomonadati</taxon>
        <taxon>Bacteroidota</taxon>
        <taxon>Cytophagia</taxon>
        <taxon>Cytophagales</taxon>
        <taxon>Spirosomataceae</taxon>
        <taxon>Dyadobacter</taxon>
    </lineage>
</organism>
<sequence>MYETLLNENELEFLNSYNALSEEAQCLFIRFSNRSKSFFRVNSLSYSEITDIPAALNELHDAQFIQQLCELHEDRFDEVMHLFTKPEHLEFTKILQPEIMPSKSIKKQDLIRWLLYEYDFKIICEIILETEPVVKVAYEAEVMMMKFLFFGNRYADMTEFVVRDLGHVRFQSFDQEHLSVQFETRKDVDDTLMISLMKETFDILKNELPPEEIFDWFMNWQVGVSGNLSPKSVPSYHLFVLRVGAWLERKKMLSQALTAYQLTNDAPSRERRVRLLYNLGEIEEALALCEEIAENPQNADERYFSHDFHERIVNKKKRAVKRTTQALKDASSIDIPISNRFRVERGAIEYYQDLGAEAVFSENEPWRAVFGLLFWDIIYDTNVKAIHNPLQRVPSDFFLPDFYYKRSEQLLARMKDADTKEVISEIVEKTFHEKFGTTNVLVSWYPGMLEIVLKLVALLTPEQIHAVLLEMAQNLRENTRGFPDLLVWDETEYSFIEIKSPTDHLSSRQLHWLHFFANIDIKSRIVRVKWIKEEI</sequence>
<dbReference type="SMART" id="SM00990">
    <property type="entry name" value="VRR_NUC"/>
    <property type="match status" value="1"/>
</dbReference>
<dbReference type="InterPro" id="IPR011856">
    <property type="entry name" value="tRNA_endonuc-like_dom_sf"/>
</dbReference>
<evidence type="ECO:0000256" key="8">
    <source>
        <dbReference type="ARBA" id="ARBA00022801"/>
    </source>
</evidence>
<accession>A0A4V6BJ53</accession>
<keyword evidence="6" id="KW-0540">Nuclease</keyword>
<dbReference type="InterPro" id="IPR014883">
    <property type="entry name" value="VRR_NUC"/>
</dbReference>
<protein>
    <recommendedName>
        <fullName evidence="5">phosphodiesterase I</fullName>
        <ecNumber evidence="5">3.1.4.1</ecNumber>
    </recommendedName>
</protein>
<evidence type="ECO:0000256" key="10">
    <source>
        <dbReference type="ARBA" id="ARBA00023211"/>
    </source>
</evidence>
<dbReference type="GO" id="GO:0004528">
    <property type="term" value="F:phosphodiesterase I activity"/>
    <property type="evidence" value="ECO:0007669"/>
    <property type="project" value="UniProtKB-EC"/>
</dbReference>
<keyword evidence="10" id="KW-0464">Manganese</keyword>
<evidence type="ECO:0000256" key="7">
    <source>
        <dbReference type="ARBA" id="ARBA00022723"/>
    </source>
</evidence>
<dbReference type="GO" id="GO:0003676">
    <property type="term" value="F:nucleic acid binding"/>
    <property type="evidence" value="ECO:0007669"/>
    <property type="project" value="InterPro"/>
</dbReference>
<dbReference type="EMBL" id="SZVO01000003">
    <property type="protein sequence ID" value="TKT92993.1"/>
    <property type="molecule type" value="Genomic_DNA"/>
</dbReference>
<name>A0A4V6BJ53_9BACT</name>
<dbReference type="PANTHER" id="PTHR15749:SF4">
    <property type="entry name" value="FANCONI-ASSOCIATED NUCLEASE 1"/>
    <property type="match status" value="1"/>
</dbReference>
<comment type="cofactor">
    <cofactor evidence="3">
        <name>Mg(2+)</name>
        <dbReference type="ChEBI" id="CHEBI:18420"/>
    </cofactor>
</comment>
<evidence type="ECO:0000313" key="13">
    <source>
        <dbReference type="Proteomes" id="UP000304900"/>
    </source>
</evidence>
<dbReference type="GO" id="GO:0046872">
    <property type="term" value="F:metal ion binding"/>
    <property type="evidence" value="ECO:0007669"/>
    <property type="project" value="UniProtKB-KW"/>
</dbReference>
<comment type="catalytic activity">
    <reaction evidence="1">
        <text>Hydrolytically removes 5'-nucleotides successively from the 3'-hydroxy termini of 3'-hydroxy-terminated oligonucleotides.</text>
        <dbReference type="EC" id="3.1.4.1"/>
    </reaction>
</comment>
<dbReference type="Pfam" id="PF21315">
    <property type="entry name" value="FAN1_HTH"/>
    <property type="match status" value="1"/>
</dbReference>
<evidence type="ECO:0000256" key="1">
    <source>
        <dbReference type="ARBA" id="ARBA00000983"/>
    </source>
</evidence>